<keyword evidence="2" id="KW-1185">Reference proteome</keyword>
<dbReference type="EMBL" id="ML978738">
    <property type="protein sequence ID" value="KAF2084742.1"/>
    <property type="molecule type" value="Genomic_DNA"/>
</dbReference>
<dbReference type="OrthoDB" id="6493944at2759"/>
<reference evidence="1" key="1">
    <citation type="journal article" date="2020" name="Stud. Mycol.">
        <title>101 Dothideomycetes genomes: a test case for predicting lifestyles and emergence of pathogens.</title>
        <authorList>
            <person name="Haridas S."/>
            <person name="Albert R."/>
            <person name="Binder M."/>
            <person name="Bloem J."/>
            <person name="Labutti K."/>
            <person name="Salamov A."/>
            <person name="Andreopoulos B."/>
            <person name="Baker S."/>
            <person name="Barry K."/>
            <person name="Bills G."/>
            <person name="Bluhm B."/>
            <person name="Cannon C."/>
            <person name="Castanera R."/>
            <person name="Culley D."/>
            <person name="Daum C."/>
            <person name="Ezra D."/>
            <person name="Gonzalez J."/>
            <person name="Henrissat B."/>
            <person name="Kuo A."/>
            <person name="Liang C."/>
            <person name="Lipzen A."/>
            <person name="Lutzoni F."/>
            <person name="Magnuson J."/>
            <person name="Mondo S."/>
            <person name="Nolan M."/>
            <person name="Ohm R."/>
            <person name="Pangilinan J."/>
            <person name="Park H.-J."/>
            <person name="Ramirez L."/>
            <person name="Alfaro M."/>
            <person name="Sun H."/>
            <person name="Tritt A."/>
            <person name="Yoshinaga Y."/>
            <person name="Zwiers L.-H."/>
            <person name="Turgeon B."/>
            <person name="Goodwin S."/>
            <person name="Spatafora J."/>
            <person name="Crous P."/>
            <person name="Grigoriev I."/>
        </authorList>
    </citation>
    <scope>NUCLEOTIDE SEQUENCE</scope>
    <source>
        <strain evidence="1">CBS 121410</strain>
    </source>
</reference>
<sequence length="698" mass="78711">MANNDRRTLPIREKRRQSLTRAAISSPTHRDHDPLREFRTTREWPPRRYTLDSTLDPHEAEDLVTAGASTFKGYWDAAPSAPAGHYRFYAVMENEHAGRNDRAICQHEAFRDVSLMMTGPAEVAYPWVALEQPCMAYCFGKRPGTTTLNYRVSRSGSLKPVLQYGAEVRPRRIKLMRVLDRLRVLEEGLVDDDPDELYHSLYTSLLEDPDANEQPHVGIEMQMTDLLTVLTNQDWIDFSKPKNQVVAKFFDSQDQEVKHRFFHQLLLATELHLRIHSEGHLEKAKRQLLQQLPPKVLWDLALAQRWLENMTITKKRTASNQSTFSFELKSKRRQKDALRTFGKILKWPNMSEVEFILEEKSRKEVPIEDRSADAMSWFTGVVLPGPTLPWLLINTLIDCDKDTGDALKYLTHMHPASGFQYKANTYWSHKSIVGKVLGAARGVNQVAGWIGPCSFSPDLKRTECVRIKQAAPPEPKLTRLDVESMAERSEPLGPKDDAYPVNDFELVLPELDDITDVIRVEKLSFVPVQDQPRSKHGGAGPLLFDAAVQFACGGDSWPFWLRFDVDFLNAYPCHEGPHVLFYDYRYRAIRVDDGLVDISEWGPRVGDAVRTATTAEGDKGNGSGNPASTFVDTVLVIEALGVSDNEVFARAWCAHTGHSAIVARLGQTCLACAIREAYAACVGVVILTEGGRRAEGDV</sequence>
<dbReference type="PANTHER" id="PTHR42345">
    <property type="entry name" value="TPR_REGION DOMAIN-CONTAINING PROTEIN"/>
    <property type="match status" value="1"/>
</dbReference>
<name>A0A9P4HPV1_9PEZI</name>
<dbReference type="AlphaFoldDB" id="A0A9P4HPV1"/>
<comment type="caution">
    <text evidence="1">The sequence shown here is derived from an EMBL/GenBank/DDBJ whole genome shotgun (WGS) entry which is preliminary data.</text>
</comment>
<organism evidence="1 2">
    <name type="scientific">Saccharata proteae CBS 121410</name>
    <dbReference type="NCBI Taxonomy" id="1314787"/>
    <lineage>
        <taxon>Eukaryota</taxon>
        <taxon>Fungi</taxon>
        <taxon>Dikarya</taxon>
        <taxon>Ascomycota</taxon>
        <taxon>Pezizomycotina</taxon>
        <taxon>Dothideomycetes</taxon>
        <taxon>Dothideomycetes incertae sedis</taxon>
        <taxon>Botryosphaeriales</taxon>
        <taxon>Saccharataceae</taxon>
        <taxon>Saccharata</taxon>
    </lineage>
</organism>
<evidence type="ECO:0000313" key="1">
    <source>
        <dbReference type="EMBL" id="KAF2084742.1"/>
    </source>
</evidence>
<gene>
    <name evidence="1" type="ORF">K490DRAFT_48520</name>
</gene>
<accession>A0A9P4HPV1</accession>
<protein>
    <submittedName>
        <fullName evidence="1">Uncharacterized protein</fullName>
    </submittedName>
</protein>
<proteinExistence type="predicted"/>
<evidence type="ECO:0000313" key="2">
    <source>
        <dbReference type="Proteomes" id="UP000799776"/>
    </source>
</evidence>
<dbReference type="Proteomes" id="UP000799776">
    <property type="component" value="Unassembled WGS sequence"/>
</dbReference>
<dbReference type="PANTHER" id="PTHR42345:SF1">
    <property type="entry name" value="VTC DOMAIN-CONTAINING PROTEIN"/>
    <property type="match status" value="1"/>
</dbReference>